<dbReference type="GO" id="GO:0005524">
    <property type="term" value="F:ATP binding"/>
    <property type="evidence" value="ECO:0007669"/>
    <property type="project" value="UniProtKB-KW"/>
</dbReference>
<evidence type="ECO:0000256" key="3">
    <source>
        <dbReference type="ARBA" id="ARBA00009156"/>
    </source>
</evidence>
<dbReference type="CDD" id="cd07793">
    <property type="entry name" value="ASKHA_NBD_FGGY_GK5-like"/>
    <property type="match status" value="1"/>
</dbReference>
<dbReference type="OMA" id="TFLTWNH"/>
<dbReference type="PANTHER" id="PTHR10196:SF68">
    <property type="entry name" value="GLYCEROL KINASE 5-RELATED"/>
    <property type="match status" value="1"/>
</dbReference>
<dbReference type="InterPro" id="IPR018484">
    <property type="entry name" value="FGGY_N"/>
</dbReference>
<evidence type="ECO:0000256" key="7">
    <source>
        <dbReference type="ARBA" id="ARBA00022741"/>
    </source>
</evidence>
<dbReference type="PANTHER" id="PTHR10196">
    <property type="entry name" value="SUGAR KINASE"/>
    <property type="match status" value="1"/>
</dbReference>
<dbReference type="Proteomes" id="UP000198287">
    <property type="component" value="Unassembled WGS sequence"/>
</dbReference>
<dbReference type="PROSITE" id="PS00445">
    <property type="entry name" value="FGGY_KINASES_2"/>
    <property type="match status" value="1"/>
</dbReference>
<gene>
    <name evidence="17" type="ORF">Fcan01_00254</name>
</gene>
<evidence type="ECO:0000256" key="9">
    <source>
        <dbReference type="ARBA" id="ARBA00022798"/>
    </source>
</evidence>
<evidence type="ECO:0000256" key="6">
    <source>
        <dbReference type="ARBA" id="ARBA00022679"/>
    </source>
</evidence>
<dbReference type="FunFam" id="3.30.420.40:FF:000102">
    <property type="entry name" value="Putative glycerol kinase 5"/>
    <property type="match status" value="1"/>
</dbReference>
<accession>A0A226F508</accession>
<evidence type="ECO:0000256" key="2">
    <source>
        <dbReference type="ARBA" id="ARBA00005190"/>
    </source>
</evidence>
<evidence type="ECO:0000256" key="5">
    <source>
        <dbReference type="ARBA" id="ARBA00022490"/>
    </source>
</evidence>
<evidence type="ECO:0000256" key="12">
    <source>
        <dbReference type="ARBA" id="ARBA00045165"/>
    </source>
</evidence>
<comment type="similarity">
    <text evidence="3 14">Belongs to the FGGY kinase family.</text>
</comment>
<evidence type="ECO:0000256" key="14">
    <source>
        <dbReference type="RuleBase" id="RU003733"/>
    </source>
</evidence>
<keyword evidence="6 14" id="KW-0808">Transferase</keyword>
<evidence type="ECO:0000259" key="15">
    <source>
        <dbReference type="Pfam" id="PF00370"/>
    </source>
</evidence>
<dbReference type="EMBL" id="LNIX01000001">
    <property type="protein sequence ID" value="OXA64873.1"/>
    <property type="molecule type" value="Genomic_DNA"/>
</dbReference>
<keyword evidence="8 14" id="KW-0418">Kinase</keyword>
<evidence type="ECO:0000256" key="11">
    <source>
        <dbReference type="ARBA" id="ARBA00033026"/>
    </source>
</evidence>
<dbReference type="OrthoDB" id="6278781at2759"/>
<evidence type="ECO:0000256" key="8">
    <source>
        <dbReference type="ARBA" id="ARBA00022777"/>
    </source>
</evidence>
<feature type="domain" description="Carbohydrate kinase FGGY C-terminal" evidence="16">
    <location>
        <begin position="285"/>
        <end position="473"/>
    </location>
</feature>
<comment type="pathway">
    <text evidence="2">Polyol metabolism; glycerol degradation via glycerol kinase pathway; sn-glycerol 3-phosphate from glycerol: step 1/1.</text>
</comment>
<comment type="subcellular location">
    <subcellularLocation>
        <location evidence="1">Cytoplasm</location>
    </subcellularLocation>
</comment>
<evidence type="ECO:0000313" key="18">
    <source>
        <dbReference type="Proteomes" id="UP000198287"/>
    </source>
</evidence>
<dbReference type="GO" id="GO:0005739">
    <property type="term" value="C:mitochondrion"/>
    <property type="evidence" value="ECO:0007669"/>
    <property type="project" value="TreeGrafter"/>
</dbReference>
<feature type="domain" description="Carbohydrate kinase FGGY N-terminal" evidence="15">
    <location>
        <begin position="14"/>
        <end position="275"/>
    </location>
</feature>
<evidence type="ECO:0000256" key="1">
    <source>
        <dbReference type="ARBA" id="ARBA00004496"/>
    </source>
</evidence>
<evidence type="ECO:0000259" key="16">
    <source>
        <dbReference type="Pfam" id="PF02782"/>
    </source>
</evidence>
<dbReference type="STRING" id="158441.A0A226F508"/>
<proteinExistence type="inferred from homology"/>
<organism evidence="17 18">
    <name type="scientific">Folsomia candida</name>
    <name type="common">Springtail</name>
    <dbReference type="NCBI Taxonomy" id="158441"/>
    <lineage>
        <taxon>Eukaryota</taxon>
        <taxon>Metazoa</taxon>
        <taxon>Ecdysozoa</taxon>
        <taxon>Arthropoda</taxon>
        <taxon>Hexapoda</taxon>
        <taxon>Collembola</taxon>
        <taxon>Entomobryomorpha</taxon>
        <taxon>Isotomoidea</taxon>
        <taxon>Isotomidae</taxon>
        <taxon>Proisotominae</taxon>
        <taxon>Folsomia</taxon>
    </lineage>
</organism>
<keyword evidence="9" id="KW-0319">Glycerol metabolism</keyword>
<dbReference type="GO" id="GO:0046167">
    <property type="term" value="P:glycerol-3-phosphate biosynthetic process"/>
    <property type="evidence" value="ECO:0007669"/>
    <property type="project" value="TreeGrafter"/>
</dbReference>
<evidence type="ECO:0000313" key="17">
    <source>
        <dbReference type="EMBL" id="OXA64873.1"/>
    </source>
</evidence>
<reference evidence="17 18" key="1">
    <citation type="submission" date="2015-12" db="EMBL/GenBank/DDBJ databases">
        <title>The genome of Folsomia candida.</title>
        <authorList>
            <person name="Faddeeva A."/>
            <person name="Derks M.F."/>
            <person name="Anvar Y."/>
            <person name="Smit S."/>
            <person name="Van Straalen N."/>
            <person name="Roelofs D."/>
        </authorList>
    </citation>
    <scope>NUCLEOTIDE SEQUENCE [LARGE SCALE GENOMIC DNA]</scope>
    <source>
        <strain evidence="17 18">VU population</strain>
        <tissue evidence="17">Whole body</tissue>
    </source>
</reference>
<comment type="function">
    <text evidence="12">Skin-specific kinase that plays a key role in glycerol metabolism, catalyzing its phosphorylation to produce sn-glycerol 3-phosphate. Involved in skin-specific regulation of sterol regulatory element-binding protein (SREBP) processing and lipid biosynthesis.</text>
</comment>
<dbReference type="GO" id="GO:0006641">
    <property type="term" value="P:triglyceride metabolic process"/>
    <property type="evidence" value="ECO:0007669"/>
    <property type="project" value="TreeGrafter"/>
</dbReference>
<dbReference type="Pfam" id="PF00370">
    <property type="entry name" value="FGGY_N"/>
    <property type="match status" value="1"/>
</dbReference>
<dbReference type="FunFam" id="3.30.420.40:FF:000104">
    <property type="entry name" value="putative glycerol kinase 5"/>
    <property type="match status" value="1"/>
</dbReference>
<comment type="caution">
    <text evidence="17">The sequence shown here is derived from an EMBL/GenBank/DDBJ whole genome shotgun (WGS) entry which is preliminary data.</text>
</comment>
<evidence type="ECO:0000256" key="13">
    <source>
        <dbReference type="ARBA" id="ARBA00047192"/>
    </source>
</evidence>
<dbReference type="PIRSF" id="PIRSF000538">
    <property type="entry name" value="GlpK"/>
    <property type="match status" value="1"/>
</dbReference>
<dbReference type="SUPFAM" id="SSF53067">
    <property type="entry name" value="Actin-like ATPase domain"/>
    <property type="match status" value="2"/>
</dbReference>
<dbReference type="InterPro" id="IPR043129">
    <property type="entry name" value="ATPase_NBD"/>
</dbReference>
<keyword evidence="7" id="KW-0547">Nucleotide-binding</keyword>
<dbReference type="GO" id="GO:0004370">
    <property type="term" value="F:glycerol kinase activity"/>
    <property type="evidence" value="ECO:0007669"/>
    <property type="project" value="UniProtKB-EC"/>
</dbReference>
<keyword evidence="18" id="KW-1185">Reference proteome</keyword>
<dbReference type="InterPro" id="IPR000577">
    <property type="entry name" value="Carb_kinase_FGGY"/>
</dbReference>
<dbReference type="InterPro" id="IPR018483">
    <property type="entry name" value="Carb_kinase_FGGY_CS"/>
</dbReference>
<dbReference type="InterPro" id="IPR037444">
    <property type="entry name" value="GK5"/>
</dbReference>
<name>A0A226F508_FOLCA</name>
<dbReference type="Gene3D" id="3.30.420.40">
    <property type="match status" value="2"/>
</dbReference>
<dbReference type="EC" id="2.7.1.30" evidence="4"/>
<sequence>MSGCGAVMGEEEFIAALDVGTTTVKCLIFDKAARVRGQEATPIRIEYPKPGWVEMDPDALWYNVVYVLRGAIQDAGISPGKLRCMSITTQRSSFLFWDANNNTPITKIISWKDLRAAELVRRWNTCLYIRSFRLLCKFLYSITKNKCYLSGSVLRVMNELVVIRLLWVLENVPGIREKIALNQVKFGTLDTFIIHKLTNGEKHVTDFSNACVSGFFDPFVLSYAEWALKMYRIPSSILPKLVPSCGPHFGSCRIFPGFEVPILASVADQSASMFGSGGWGKGAVKVTLGTGAFLDVNTGTRPHSGVGGIYPLVGWKYGAEIAYIAEGQSKDNGNLVEWGRTIGLYNSVAESSTVAESVEDTNDTYFIPAFSGLQAPYNDMTATSGFFGMSPTTTKAHLARALLESLAFRVAQLLNILQREASDIEFDHIKVDGGVANNDFVLQTIADLTGKPVIRPVCRDMTALGCAFMAGVNCGFWSSREDLLQFYRVERIFHGVEDGVRIQVRFAEWERALERFLKWREIKEPS</sequence>
<protein>
    <recommendedName>
        <fullName evidence="13">Glycerol kinase 5</fullName>
        <ecNumber evidence="4">2.7.1.30</ecNumber>
    </recommendedName>
    <alternativeName>
        <fullName evidence="11">ATP:glycerol 3-phosphotransferase 5</fullName>
    </alternativeName>
</protein>
<evidence type="ECO:0000256" key="4">
    <source>
        <dbReference type="ARBA" id="ARBA00012099"/>
    </source>
</evidence>
<keyword evidence="5" id="KW-0963">Cytoplasm</keyword>
<dbReference type="UniPathway" id="UPA00618">
    <property type="reaction ID" value="UER00672"/>
</dbReference>
<keyword evidence="10" id="KW-0067">ATP-binding</keyword>
<evidence type="ECO:0000256" key="10">
    <source>
        <dbReference type="ARBA" id="ARBA00022840"/>
    </source>
</evidence>
<dbReference type="GO" id="GO:0019563">
    <property type="term" value="P:glycerol catabolic process"/>
    <property type="evidence" value="ECO:0007669"/>
    <property type="project" value="UniProtKB-UniPathway"/>
</dbReference>
<dbReference type="Pfam" id="PF02782">
    <property type="entry name" value="FGGY_C"/>
    <property type="match status" value="1"/>
</dbReference>
<dbReference type="AlphaFoldDB" id="A0A226F508"/>
<dbReference type="InterPro" id="IPR018485">
    <property type="entry name" value="FGGY_C"/>
</dbReference>